<organism evidence="2 3">
    <name type="scientific">Furfurilactobacillus rossiae</name>
    <dbReference type="NCBI Taxonomy" id="231049"/>
    <lineage>
        <taxon>Bacteria</taxon>
        <taxon>Bacillati</taxon>
        <taxon>Bacillota</taxon>
        <taxon>Bacilli</taxon>
        <taxon>Lactobacillales</taxon>
        <taxon>Lactobacillaceae</taxon>
        <taxon>Furfurilactobacillus</taxon>
    </lineage>
</organism>
<protein>
    <submittedName>
        <fullName evidence="2">Uncharacterized protein</fullName>
    </submittedName>
</protein>
<comment type="caution">
    <text evidence="2">The sequence shown here is derived from an EMBL/GenBank/DDBJ whole genome shotgun (WGS) entry which is preliminary data.</text>
</comment>
<feature type="region of interest" description="Disordered" evidence="1">
    <location>
        <begin position="1"/>
        <end position="22"/>
    </location>
</feature>
<proteinExistence type="predicted"/>
<dbReference type="RefSeq" id="WP_162855678.1">
    <property type="nucleotide sequence ID" value="NZ_CP185253.1"/>
</dbReference>
<accession>A0A7C9MYS6</accession>
<gene>
    <name evidence="2" type="ORF">GB992_09850</name>
</gene>
<evidence type="ECO:0000313" key="2">
    <source>
        <dbReference type="EMBL" id="MYV06127.1"/>
    </source>
</evidence>
<reference evidence="2 3" key="1">
    <citation type="journal article" date="2019" name="Appl. Environ. Microbiol.">
        <title>Genetic determinants of hydroxycinnamic acid metabolism in heterofermentative lactobacilli.</title>
        <authorList>
            <person name="Gaur G."/>
            <person name="Oh J.H."/>
            <person name="Filannino P."/>
            <person name="Gobbetti M."/>
            <person name="van Pijkeren J.P."/>
            <person name="Ganzle M.G."/>
        </authorList>
    </citation>
    <scope>NUCLEOTIDE SEQUENCE [LARGE SCALE GENOMIC DNA]</scope>
    <source>
        <strain evidence="2 3">FUA3583</strain>
    </source>
</reference>
<dbReference type="EMBL" id="WEZT01000021">
    <property type="protein sequence ID" value="MYV06127.1"/>
    <property type="molecule type" value="Genomic_DNA"/>
</dbReference>
<sequence length="155" mass="18400">MPLSEAQKKAQKKYNDSHKDHRRYLSYRNTMRTFLRNYATDADLEEVKELLTERHQINRIMDNLDAVRALISEPNFTVKTKATVSIWRRPADMMKNKQENEHLTNAQIQQWFDTHNGATFNPETPIVEIHFNHHVHLYDALHAYDIVEWLVNSAK</sequence>
<dbReference type="Proteomes" id="UP000480570">
    <property type="component" value="Unassembled WGS sequence"/>
</dbReference>
<evidence type="ECO:0000313" key="3">
    <source>
        <dbReference type="Proteomes" id="UP000480570"/>
    </source>
</evidence>
<dbReference type="AlphaFoldDB" id="A0A7C9MYS6"/>
<evidence type="ECO:0000256" key="1">
    <source>
        <dbReference type="SAM" id="MobiDB-lite"/>
    </source>
</evidence>
<name>A0A7C9MYS6_9LACO</name>